<accession>A0A2P6TZN7</accession>
<dbReference type="SUPFAM" id="SSF56112">
    <property type="entry name" value="Protein kinase-like (PK-like)"/>
    <property type="match status" value="1"/>
</dbReference>
<keyword evidence="5 6" id="KW-0067">ATP-binding</keyword>
<feature type="region of interest" description="Disordered" evidence="7">
    <location>
        <begin position="518"/>
        <end position="557"/>
    </location>
</feature>
<proteinExistence type="predicted"/>
<dbReference type="InterPro" id="IPR011009">
    <property type="entry name" value="Kinase-like_dom_sf"/>
</dbReference>
<dbReference type="Proteomes" id="UP000239899">
    <property type="component" value="Unassembled WGS sequence"/>
</dbReference>
<comment type="caution">
    <text evidence="11">The sequence shown here is derived from an EMBL/GenBank/DDBJ whole genome shotgun (WGS) entry which is preliminary data.</text>
</comment>
<dbReference type="InterPro" id="IPR051681">
    <property type="entry name" value="Ser/Thr_Kinases-Pseudokinases"/>
</dbReference>
<evidence type="ECO:0000313" key="11">
    <source>
        <dbReference type="EMBL" id="PRW59527.1"/>
    </source>
</evidence>
<evidence type="ECO:0000256" key="1">
    <source>
        <dbReference type="ARBA" id="ARBA00022527"/>
    </source>
</evidence>
<protein>
    <submittedName>
        <fullName evidence="11">Serine threonine-kinase CTR1</fullName>
    </submittedName>
</protein>
<keyword evidence="8" id="KW-0472">Membrane</keyword>
<dbReference type="Gene3D" id="1.10.510.10">
    <property type="entry name" value="Transferase(Phosphotransferase) domain 1"/>
    <property type="match status" value="1"/>
</dbReference>
<evidence type="ECO:0000256" key="3">
    <source>
        <dbReference type="ARBA" id="ARBA00022741"/>
    </source>
</evidence>
<feature type="binding site" evidence="6">
    <location>
        <position position="771"/>
    </location>
    <ligand>
        <name>ATP</name>
        <dbReference type="ChEBI" id="CHEBI:30616"/>
    </ligand>
</feature>
<dbReference type="GO" id="GO:0004674">
    <property type="term" value="F:protein serine/threonine kinase activity"/>
    <property type="evidence" value="ECO:0007669"/>
    <property type="project" value="TreeGrafter"/>
</dbReference>
<sequence length="1000" mass="104547">MRTHGGQRLAALLLALAWGAASQPLQRSEAYQSTFTGAGGAVVSVLASGVELAGQELARTATTSPAGCAAACYDDVECSWFNWSCLQSQQAECTDGQCTLLASNCTLTPPVATRGGSGTAGFPLRELPPSLPGYTARAAAGISGDDLECPGSILTGVCAFSSEVDAAAVCAALPECRAVTFYGEGIDGCGGGPVALIKRSILSPDNEFVSPSVYTMEISERTAISSTYLQNGQATVLLPDDASASLASVNGAELANSSVWLGCIVAQNALMEGSVVAVLDSTESAEQCCRACREWPDGECNVFNFCSEAAGCSYEQGSNSVKLQAGECQLLHQQLVEPRFGWPPAVLAKGNSIPFVAGAPVAVTGPEVPGFTRRIARGLFGQPGYTCNGTLTPMLNECYLSKPLPDLATTCLDDEQCRAFVYKPAGFFLSAKDAAFFRREDGADLVASVYTPTSVLYAREDAPAAAGESGGSSGLSAGAAAGIAIGAVALAVALAGGGWVLLRRHRRSIAAATSAGELGKSAAEVSSDQSKPVDGPDSRPSTQSSTLPGGAAPQQKQLLGGLDPAQQAACLQQQQQLLQQQGRLLDSAEPPPDTPIGPRAPLATAMSDRSSAELKLAASGWAGWASTRPVLPSPFAAASVRRSLDAAGSLQMSPVSGEASAATPLLSDEERSEVVEELLQHRALQEAAELTGSPADTSASGGHSSGSGSAGSAPAMSQLLAALPQALQQWVVPRAEIEYSKKPDGSLRLLGEGASGRVIKAHYAGEEVAVKEIKLDRAVEVRNQFIAEAARLNSLRHAHIITFYGVSWDEANSTGCIITEFCSGRDLQSVLQLRSARSGERMFGWWRSGRRIAVEVAKALAYLHRQGIVHMDIKSSNVLLTATGSAKLADVGVSRMQTRTYLSETIGVVGTWAWIAPEVLMGCRCTLSVDLYSFGVLLWEIATGERPVRGQLRMPVVPEEAPQELVDVMQDCMNLEATARPTAHQLLQRLQELAHGRNGD</sequence>
<keyword evidence="3 6" id="KW-0547">Nucleotide-binding</keyword>
<dbReference type="Pfam" id="PF07714">
    <property type="entry name" value="PK_Tyr_Ser-Thr"/>
    <property type="match status" value="1"/>
</dbReference>
<dbReference type="PROSITE" id="PS00108">
    <property type="entry name" value="PROTEIN_KINASE_ST"/>
    <property type="match status" value="1"/>
</dbReference>
<evidence type="ECO:0000313" key="12">
    <source>
        <dbReference type="Proteomes" id="UP000239899"/>
    </source>
</evidence>
<keyword evidence="8" id="KW-0812">Transmembrane</keyword>
<keyword evidence="1" id="KW-0723">Serine/threonine-protein kinase</keyword>
<dbReference type="OrthoDB" id="2013833at2759"/>
<evidence type="ECO:0000256" key="6">
    <source>
        <dbReference type="PROSITE-ProRule" id="PRU10141"/>
    </source>
</evidence>
<feature type="region of interest" description="Disordered" evidence="7">
    <location>
        <begin position="689"/>
        <end position="713"/>
    </location>
</feature>
<dbReference type="InterPro" id="IPR000719">
    <property type="entry name" value="Prot_kinase_dom"/>
</dbReference>
<evidence type="ECO:0000256" key="5">
    <source>
        <dbReference type="ARBA" id="ARBA00022840"/>
    </source>
</evidence>
<dbReference type="EMBL" id="LHPG02000003">
    <property type="protein sequence ID" value="PRW59527.1"/>
    <property type="molecule type" value="Genomic_DNA"/>
</dbReference>
<evidence type="ECO:0000256" key="8">
    <source>
        <dbReference type="SAM" id="Phobius"/>
    </source>
</evidence>
<dbReference type="AlphaFoldDB" id="A0A2P6TZN7"/>
<keyword evidence="12" id="KW-1185">Reference proteome</keyword>
<dbReference type="InterPro" id="IPR017441">
    <property type="entry name" value="Protein_kinase_ATP_BS"/>
</dbReference>
<feature type="signal peptide" evidence="9">
    <location>
        <begin position="1"/>
        <end position="22"/>
    </location>
</feature>
<organism evidence="11 12">
    <name type="scientific">Chlorella sorokiniana</name>
    <name type="common">Freshwater green alga</name>
    <dbReference type="NCBI Taxonomy" id="3076"/>
    <lineage>
        <taxon>Eukaryota</taxon>
        <taxon>Viridiplantae</taxon>
        <taxon>Chlorophyta</taxon>
        <taxon>core chlorophytes</taxon>
        <taxon>Trebouxiophyceae</taxon>
        <taxon>Chlorellales</taxon>
        <taxon>Chlorellaceae</taxon>
        <taxon>Chlorella clade</taxon>
        <taxon>Chlorella</taxon>
    </lineage>
</organism>
<dbReference type="InterPro" id="IPR008271">
    <property type="entry name" value="Ser/Thr_kinase_AS"/>
</dbReference>
<dbReference type="Gene3D" id="3.50.4.10">
    <property type="entry name" value="Hepatocyte Growth Factor"/>
    <property type="match status" value="1"/>
</dbReference>
<feature type="transmembrane region" description="Helical" evidence="8">
    <location>
        <begin position="479"/>
        <end position="502"/>
    </location>
</feature>
<feature type="region of interest" description="Disordered" evidence="7">
    <location>
        <begin position="585"/>
        <end position="608"/>
    </location>
</feature>
<dbReference type="Pfam" id="PF14295">
    <property type="entry name" value="PAN_4"/>
    <property type="match status" value="4"/>
</dbReference>
<evidence type="ECO:0000256" key="7">
    <source>
        <dbReference type="SAM" id="MobiDB-lite"/>
    </source>
</evidence>
<evidence type="ECO:0000259" key="10">
    <source>
        <dbReference type="PROSITE" id="PS50011"/>
    </source>
</evidence>
<dbReference type="PROSITE" id="PS50011">
    <property type="entry name" value="PROTEIN_KINASE_DOM"/>
    <property type="match status" value="1"/>
</dbReference>
<evidence type="ECO:0000256" key="9">
    <source>
        <dbReference type="SAM" id="SignalP"/>
    </source>
</evidence>
<dbReference type="InterPro" id="IPR001245">
    <property type="entry name" value="Ser-Thr/Tyr_kinase_cat_dom"/>
</dbReference>
<keyword evidence="8" id="KW-1133">Transmembrane helix</keyword>
<evidence type="ECO:0000256" key="4">
    <source>
        <dbReference type="ARBA" id="ARBA00022777"/>
    </source>
</evidence>
<evidence type="ECO:0000256" key="2">
    <source>
        <dbReference type="ARBA" id="ARBA00022679"/>
    </source>
</evidence>
<feature type="region of interest" description="Disordered" evidence="7">
    <location>
        <begin position="650"/>
        <end position="673"/>
    </location>
</feature>
<feature type="chain" id="PRO_5015140389" evidence="9">
    <location>
        <begin position="23"/>
        <end position="1000"/>
    </location>
</feature>
<dbReference type="GO" id="GO:0005524">
    <property type="term" value="F:ATP binding"/>
    <property type="evidence" value="ECO:0007669"/>
    <property type="project" value="UniProtKB-UniRule"/>
</dbReference>
<keyword evidence="4" id="KW-0418">Kinase</keyword>
<reference evidence="11 12" key="1">
    <citation type="journal article" date="2018" name="Plant J.">
        <title>Genome sequences of Chlorella sorokiniana UTEX 1602 and Micractinium conductrix SAG 241.80: implications to maltose excretion by a green alga.</title>
        <authorList>
            <person name="Arriola M.B."/>
            <person name="Velmurugan N."/>
            <person name="Zhang Y."/>
            <person name="Plunkett M.H."/>
            <person name="Hondzo H."/>
            <person name="Barney B.M."/>
        </authorList>
    </citation>
    <scope>NUCLEOTIDE SEQUENCE [LARGE SCALE GENOMIC DNA]</scope>
    <source>
        <strain evidence="12">UTEX 1602</strain>
    </source>
</reference>
<gene>
    <name evidence="11" type="ORF">C2E21_1751</name>
</gene>
<dbReference type="InterPro" id="IPR003609">
    <property type="entry name" value="Pan_app"/>
</dbReference>
<feature type="domain" description="Protein kinase" evidence="10">
    <location>
        <begin position="744"/>
        <end position="994"/>
    </location>
</feature>
<dbReference type="SMART" id="SM00220">
    <property type="entry name" value="S_TKc"/>
    <property type="match status" value="1"/>
</dbReference>
<dbReference type="PROSITE" id="PS00107">
    <property type="entry name" value="PROTEIN_KINASE_ATP"/>
    <property type="match status" value="1"/>
</dbReference>
<keyword evidence="2" id="KW-0808">Transferase</keyword>
<keyword evidence="9" id="KW-0732">Signal</keyword>
<name>A0A2P6TZN7_CHLSO</name>
<dbReference type="PANTHER" id="PTHR44329">
    <property type="entry name" value="SERINE/THREONINE-PROTEIN KINASE TNNI3K-RELATED"/>
    <property type="match status" value="1"/>
</dbReference>